<dbReference type="AlphaFoldDB" id="A0A4Q9KKI2"/>
<dbReference type="GO" id="GO:0043039">
    <property type="term" value="P:tRNA aminoacylation"/>
    <property type="evidence" value="ECO:0007669"/>
    <property type="project" value="InterPro"/>
</dbReference>
<keyword evidence="2" id="KW-0479">Metal-binding</keyword>
<dbReference type="SUPFAM" id="SSF55186">
    <property type="entry name" value="ThrRS/AlaRS common domain"/>
    <property type="match status" value="1"/>
</dbReference>
<evidence type="ECO:0000256" key="1">
    <source>
        <dbReference type="ARBA" id="ARBA00001947"/>
    </source>
</evidence>
<organism evidence="5 6">
    <name type="scientific">Propioniciclava tarda</name>
    <dbReference type="NCBI Taxonomy" id="433330"/>
    <lineage>
        <taxon>Bacteria</taxon>
        <taxon>Bacillati</taxon>
        <taxon>Actinomycetota</taxon>
        <taxon>Actinomycetes</taxon>
        <taxon>Propionibacteriales</taxon>
        <taxon>Propionibacteriaceae</taxon>
        <taxon>Propioniciclava</taxon>
    </lineage>
</organism>
<dbReference type="SUPFAM" id="SSF50447">
    <property type="entry name" value="Translation proteins"/>
    <property type="match status" value="1"/>
</dbReference>
<comment type="caution">
    <text evidence="5">The sequence shown here is derived from an EMBL/GenBank/DDBJ whole genome shotgun (WGS) entry which is preliminary data.</text>
</comment>
<dbReference type="EMBL" id="SDMR01000014">
    <property type="protein sequence ID" value="TBT94380.1"/>
    <property type="molecule type" value="Genomic_DNA"/>
</dbReference>
<dbReference type="InterPro" id="IPR012947">
    <property type="entry name" value="tRNA_SAD"/>
</dbReference>
<dbReference type="Gene3D" id="3.30.980.10">
    <property type="entry name" value="Threonyl-trna Synthetase, Chain A, domain 2"/>
    <property type="match status" value="1"/>
</dbReference>
<dbReference type="SMART" id="SM00863">
    <property type="entry name" value="tRNA_SAD"/>
    <property type="match status" value="1"/>
</dbReference>
<protein>
    <submittedName>
        <fullName evidence="5">Alanyl-tRNA editing protein</fullName>
    </submittedName>
</protein>
<dbReference type="InterPro" id="IPR051335">
    <property type="entry name" value="Alanyl-tRNA_Editing_Enzymes"/>
</dbReference>
<feature type="domain" description="Threonyl/alanyl tRNA synthetase SAD" evidence="4">
    <location>
        <begin position="184"/>
        <end position="227"/>
    </location>
</feature>
<dbReference type="PANTHER" id="PTHR43462:SF1">
    <property type="entry name" value="ALANYL-TRNA EDITING PROTEIN AARSD1"/>
    <property type="match status" value="1"/>
</dbReference>
<reference evidence="5 6" key="1">
    <citation type="submission" date="2019-01" db="EMBL/GenBank/DDBJ databases">
        <title>Lactibacter flavus gen. nov., sp. nov., a novel bacterium of the family Propionibacteriaceae isolated from raw milk and dairy products.</title>
        <authorList>
            <person name="Huptas C."/>
            <person name="Wenning M."/>
            <person name="Breitenwieser F."/>
            <person name="Doll E."/>
            <person name="Von Neubeck M."/>
            <person name="Busse H.-J."/>
            <person name="Scherer S."/>
        </authorList>
    </citation>
    <scope>NUCLEOTIDE SEQUENCE [LARGE SCALE GENOMIC DNA]</scope>
    <source>
        <strain evidence="5 6">DSM 22130</strain>
    </source>
</reference>
<evidence type="ECO:0000313" key="6">
    <source>
        <dbReference type="Proteomes" id="UP000291933"/>
    </source>
</evidence>
<comment type="cofactor">
    <cofactor evidence="1">
        <name>Zn(2+)</name>
        <dbReference type="ChEBI" id="CHEBI:29105"/>
    </cofactor>
</comment>
<sequence>MTARLDLENANVTSWVSCATAENGRLRLDASAFFPGGGGQPADTGRVRFSNGNEAEVTGVHVVDGEIEIEVDADVPDGVHVLECALDAPRRRALMRTHTAFHILSAVLGEDGAEVTGCQLEPGRARGDFSGIDAATAKAAVERADALASEGHEVTIELLPRAQFAADPSLVRLATDLVPDVDPVRVVNIAGIDRQADGGTHVMNTAQIGRIVFDKFENKGARNKRITFSIADA</sequence>
<dbReference type="GO" id="GO:0002161">
    <property type="term" value="F:aminoacyl-tRNA deacylase activity"/>
    <property type="evidence" value="ECO:0007669"/>
    <property type="project" value="UniProtKB-ARBA"/>
</dbReference>
<evidence type="ECO:0000313" key="5">
    <source>
        <dbReference type="EMBL" id="TBT94380.1"/>
    </source>
</evidence>
<evidence type="ECO:0000259" key="4">
    <source>
        <dbReference type="SMART" id="SM00863"/>
    </source>
</evidence>
<accession>A0A4Q9KKI2</accession>
<keyword evidence="3" id="KW-0862">Zinc</keyword>
<evidence type="ECO:0000256" key="2">
    <source>
        <dbReference type="ARBA" id="ARBA00022723"/>
    </source>
</evidence>
<dbReference type="Pfam" id="PF07973">
    <property type="entry name" value="tRNA_SAD"/>
    <property type="match status" value="1"/>
</dbReference>
<keyword evidence="6" id="KW-1185">Reference proteome</keyword>
<evidence type="ECO:0000256" key="3">
    <source>
        <dbReference type="ARBA" id="ARBA00022833"/>
    </source>
</evidence>
<name>A0A4Q9KKI2_PROTD</name>
<gene>
    <name evidence="5" type="ORF">ET996_11120</name>
</gene>
<dbReference type="InterPro" id="IPR009000">
    <property type="entry name" value="Transl_B-barrel_sf"/>
</dbReference>
<dbReference type="Proteomes" id="UP000291933">
    <property type="component" value="Unassembled WGS sequence"/>
</dbReference>
<dbReference type="OrthoDB" id="9812949at2"/>
<dbReference type="PANTHER" id="PTHR43462">
    <property type="entry name" value="ALANYL-TRNA EDITING PROTEIN"/>
    <property type="match status" value="1"/>
</dbReference>
<dbReference type="Gene3D" id="2.40.30.130">
    <property type="match status" value="1"/>
</dbReference>
<dbReference type="RefSeq" id="WP_131172623.1">
    <property type="nucleotide sequence ID" value="NZ_FXTL01000014.1"/>
</dbReference>
<dbReference type="InterPro" id="IPR018163">
    <property type="entry name" value="Thr/Ala-tRNA-synth_IIc_edit"/>
</dbReference>
<dbReference type="GO" id="GO:0005524">
    <property type="term" value="F:ATP binding"/>
    <property type="evidence" value="ECO:0007669"/>
    <property type="project" value="InterPro"/>
</dbReference>
<dbReference type="GO" id="GO:0004812">
    <property type="term" value="F:aminoacyl-tRNA ligase activity"/>
    <property type="evidence" value="ECO:0007669"/>
    <property type="project" value="InterPro"/>
</dbReference>
<dbReference type="GO" id="GO:0046872">
    <property type="term" value="F:metal ion binding"/>
    <property type="evidence" value="ECO:0007669"/>
    <property type="project" value="UniProtKB-KW"/>
</dbReference>
<proteinExistence type="predicted"/>